<feature type="signal peptide" evidence="2">
    <location>
        <begin position="1"/>
        <end position="20"/>
    </location>
</feature>
<dbReference type="KEGG" id="hqi:H9L05_01420"/>
<feature type="compositionally biased region" description="Basic and acidic residues" evidence="1">
    <location>
        <begin position="37"/>
        <end position="53"/>
    </location>
</feature>
<feature type="compositionally biased region" description="Low complexity" evidence="1">
    <location>
        <begin position="16"/>
        <end position="33"/>
    </location>
</feature>
<proteinExistence type="predicted"/>
<dbReference type="Proteomes" id="UP000516093">
    <property type="component" value="Chromosome"/>
</dbReference>
<sequence length="140" mass="15720">MKKMLILLAAFTLTAGAASAQTQPTKPAQAQTQRGKKSADQRTKKTPEQRAEARAANLSKSLGLNAEQTEKVRQLHLTHVKEMDAVRAKDIENHQKGKATRDRHEAQLKTILTADQYAKYEQQRTERMANRKGGRMKVRG</sequence>
<evidence type="ECO:0000313" key="3">
    <source>
        <dbReference type="EMBL" id="QNP52474.1"/>
    </source>
</evidence>
<feature type="chain" id="PRO_5028836448" description="DUF4890 domain-containing protein" evidence="2">
    <location>
        <begin position="21"/>
        <end position="140"/>
    </location>
</feature>
<evidence type="ECO:0000256" key="2">
    <source>
        <dbReference type="SAM" id="SignalP"/>
    </source>
</evidence>
<evidence type="ECO:0000256" key="1">
    <source>
        <dbReference type="SAM" id="MobiDB-lite"/>
    </source>
</evidence>
<gene>
    <name evidence="3" type="ORF">H9L05_01420</name>
</gene>
<dbReference type="RefSeq" id="WP_187732729.1">
    <property type="nucleotide sequence ID" value="NZ_BMFN01000002.1"/>
</dbReference>
<organism evidence="3 4">
    <name type="scientific">Hymenobacter qilianensis</name>
    <dbReference type="NCBI Taxonomy" id="1385715"/>
    <lineage>
        <taxon>Bacteria</taxon>
        <taxon>Pseudomonadati</taxon>
        <taxon>Bacteroidota</taxon>
        <taxon>Cytophagia</taxon>
        <taxon>Cytophagales</taxon>
        <taxon>Hymenobacteraceae</taxon>
        <taxon>Hymenobacter</taxon>
    </lineage>
</organism>
<reference evidence="3 4" key="1">
    <citation type="submission" date="2020-08" db="EMBL/GenBank/DDBJ databases">
        <title>Genome sequence of Hymenobacter qilianensis JCM 19763T.</title>
        <authorList>
            <person name="Hyun D.-W."/>
            <person name="Bae J.-W."/>
        </authorList>
    </citation>
    <scope>NUCLEOTIDE SEQUENCE [LARGE SCALE GENOMIC DNA]</scope>
    <source>
        <strain evidence="3 4">JCM 19763</strain>
    </source>
</reference>
<keyword evidence="2" id="KW-0732">Signal</keyword>
<name>A0A7H0GW08_9BACT</name>
<dbReference type="AlphaFoldDB" id="A0A7H0GW08"/>
<dbReference type="EMBL" id="CP060784">
    <property type="protein sequence ID" value="QNP52474.1"/>
    <property type="molecule type" value="Genomic_DNA"/>
</dbReference>
<evidence type="ECO:0000313" key="4">
    <source>
        <dbReference type="Proteomes" id="UP000516093"/>
    </source>
</evidence>
<evidence type="ECO:0008006" key="5">
    <source>
        <dbReference type="Google" id="ProtNLM"/>
    </source>
</evidence>
<feature type="region of interest" description="Disordered" evidence="1">
    <location>
        <begin position="16"/>
        <end position="69"/>
    </location>
</feature>
<keyword evidence="4" id="KW-1185">Reference proteome</keyword>
<protein>
    <recommendedName>
        <fullName evidence="5">DUF4890 domain-containing protein</fullName>
    </recommendedName>
</protein>
<accession>A0A7H0GW08</accession>